<dbReference type="AlphaFoldDB" id="S8BLU9"/>
<comment type="caution">
    <text evidence="3">The sequence shown here is derived from an EMBL/GenBank/DDBJ whole genome shotgun (WGS) entry which is preliminary data.</text>
</comment>
<keyword evidence="2" id="KW-0472">Membrane</keyword>
<feature type="region of interest" description="Disordered" evidence="1">
    <location>
        <begin position="1"/>
        <end position="71"/>
    </location>
</feature>
<proteinExistence type="predicted"/>
<dbReference type="HOGENOM" id="CLU_447563_0_0_1"/>
<accession>S8BLU9</accession>
<evidence type="ECO:0000313" key="4">
    <source>
        <dbReference type="Proteomes" id="UP000015100"/>
    </source>
</evidence>
<feature type="compositionally biased region" description="Polar residues" evidence="1">
    <location>
        <begin position="178"/>
        <end position="200"/>
    </location>
</feature>
<feature type="transmembrane region" description="Helical" evidence="2">
    <location>
        <begin position="612"/>
        <end position="632"/>
    </location>
</feature>
<keyword evidence="2" id="KW-0812">Transmembrane</keyword>
<feature type="transmembrane region" description="Helical" evidence="2">
    <location>
        <begin position="567"/>
        <end position="592"/>
    </location>
</feature>
<reference evidence="4" key="2">
    <citation type="submission" date="2013-04" db="EMBL/GenBank/DDBJ databases">
        <title>Genomic mechanisms accounting for the adaptation to parasitism in nematode-trapping fungi.</title>
        <authorList>
            <person name="Ahren D.G."/>
        </authorList>
    </citation>
    <scope>NUCLEOTIDE SEQUENCE [LARGE SCALE GENOMIC DNA]</scope>
    <source>
        <strain evidence="4">CBS 200.50</strain>
    </source>
</reference>
<protein>
    <submittedName>
        <fullName evidence="3">Uncharacterized protein</fullName>
    </submittedName>
</protein>
<feature type="region of interest" description="Disordered" evidence="1">
    <location>
        <begin position="107"/>
        <end position="200"/>
    </location>
</feature>
<evidence type="ECO:0000256" key="1">
    <source>
        <dbReference type="SAM" id="MobiDB-lite"/>
    </source>
</evidence>
<dbReference type="OrthoDB" id="5353066at2759"/>
<evidence type="ECO:0000313" key="3">
    <source>
        <dbReference type="EMBL" id="EPS40403.1"/>
    </source>
</evidence>
<gene>
    <name evidence="3" type="ORF">H072_5769</name>
</gene>
<feature type="region of interest" description="Disordered" evidence="1">
    <location>
        <begin position="367"/>
        <end position="409"/>
    </location>
</feature>
<dbReference type="Proteomes" id="UP000015100">
    <property type="component" value="Unassembled WGS sequence"/>
</dbReference>
<dbReference type="OMA" id="HPADNRF"/>
<reference evidence="3 4" key="1">
    <citation type="journal article" date="2013" name="PLoS Genet.">
        <title>Genomic mechanisms accounting for the adaptation to parasitism in nematode-trapping fungi.</title>
        <authorList>
            <person name="Meerupati T."/>
            <person name="Andersson K.M."/>
            <person name="Friman E."/>
            <person name="Kumar D."/>
            <person name="Tunlid A."/>
            <person name="Ahren D."/>
        </authorList>
    </citation>
    <scope>NUCLEOTIDE SEQUENCE [LARGE SCALE GENOMIC DNA]</scope>
    <source>
        <strain evidence="3 4">CBS 200.50</strain>
    </source>
</reference>
<keyword evidence="4" id="KW-1185">Reference proteome</keyword>
<organism evidence="3 4">
    <name type="scientific">Dactylellina haptotyla (strain CBS 200.50)</name>
    <name type="common">Nematode-trapping fungus</name>
    <name type="synonym">Monacrosporium haptotylum</name>
    <dbReference type="NCBI Taxonomy" id="1284197"/>
    <lineage>
        <taxon>Eukaryota</taxon>
        <taxon>Fungi</taxon>
        <taxon>Dikarya</taxon>
        <taxon>Ascomycota</taxon>
        <taxon>Pezizomycotina</taxon>
        <taxon>Orbiliomycetes</taxon>
        <taxon>Orbiliales</taxon>
        <taxon>Orbiliaceae</taxon>
        <taxon>Dactylellina</taxon>
    </lineage>
</organism>
<keyword evidence="2" id="KW-1133">Transmembrane helix</keyword>
<name>S8BLU9_DACHA</name>
<feature type="compositionally biased region" description="Polar residues" evidence="1">
    <location>
        <begin position="62"/>
        <end position="71"/>
    </location>
</feature>
<dbReference type="EMBL" id="AQGS01000404">
    <property type="protein sequence ID" value="EPS40403.1"/>
    <property type="molecule type" value="Genomic_DNA"/>
</dbReference>
<evidence type="ECO:0000256" key="2">
    <source>
        <dbReference type="SAM" id="Phobius"/>
    </source>
</evidence>
<feature type="region of interest" description="Disordered" evidence="1">
    <location>
        <begin position="468"/>
        <end position="488"/>
    </location>
</feature>
<feature type="compositionally biased region" description="Polar residues" evidence="1">
    <location>
        <begin position="119"/>
        <end position="138"/>
    </location>
</feature>
<feature type="compositionally biased region" description="Pro residues" evidence="1">
    <location>
        <begin position="37"/>
        <end position="49"/>
    </location>
</feature>
<sequence>MEGVVAAAEAPSRPSLRLPSLPALAPTSLPKHLRHPSLPPPSGPLPRPPSVLENEEIGARLSASSPPATSSIRSKLTAFPFPTIPETGASPVFAAQFNQVVNEAVRDRPSPLNAPTPRTPSSAPLSPLQYATNGSTPASLGRQPSAHTQASSDALGENSRPSVQHDATILPHPIPYSVLSSHQSTNESRYSDASISLSQSNSAPRPVLIDLFRPSSAQRFAPLEQQSDTPFRIDWGRAASSISSEYADDDTGSTSRISRLSYISVGAAFVLSDNGDESQRGSTNSYRVENILPCFGGAPGMSHLHDSTNGMDYSQDSQIAGTLGNYMGSAVRIHPADNRFEHTYRIRRASEAEEPIYVPVYTFEPPGNFPDRSRPTAPKTAPRFLNHTPRNFSLPGRAVGSSIPRSSSDSAEMLLGESSKHDGTSVGISVPSAAYCTRTRTRQSLGISLSKLSSIATLDSLNLKDRIKSPKYTNTPRYDLSSRKETARQRFEREHSHYFHDLDRLEKFQQPNCLVASEIQIPSLRHSLATKYGVPALSRPEDAYVGDNIHPDRWPDRYKRQKRIGRSLLCVCLFMPPLWLIMAVGLLDYLVIELTDGEIWSVGRPEKVLAAWLGGLSCCTLIVAIITASIVAL</sequence>
<feature type="compositionally biased region" description="Low complexity" evidence="1">
    <location>
        <begin position="10"/>
        <end position="30"/>
    </location>
</feature>